<keyword evidence="3" id="KW-1185">Reference proteome</keyword>
<feature type="domain" description="AB hydrolase-1" evidence="1">
    <location>
        <begin position="22"/>
        <end position="271"/>
    </location>
</feature>
<dbReference type="SUPFAM" id="SSF53474">
    <property type="entry name" value="alpha/beta-Hydrolases"/>
    <property type="match status" value="1"/>
</dbReference>
<dbReference type="Proteomes" id="UP001057702">
    <property type="component" value="Unassembled WGS sequence"/>
</dbReference>
<sequence>MILRIDGIPLHVVREGSGPVCVLSAGLGMCWFDWDPVVPLLTPYRTVVRFDRPGLRLSAPATTPPTLLAEAHRIRSVLDALALTGPCTVVGHSLAAFHAEAFARLHPGRTTGVVLVDGSDAIRRKPPPAPCLRIAAAQALADVLTASAVPYLLGPAARRLVWRASSLSARDPAPPALVRRCYRTGRGLRAALQENVRHGDVAAELCALRSRAPLPPVPVTVLAAYDASGSARSRRSLERQRALADTLGAAFRVAAPAGHMVMTDSPGDLASAILATVPAASR</sequence>
<protein>
    <submittedName>
        <fullName evidence="2">Alpha/beta hydrolase</fullName>
    </submittedName>
</protein>
<proteinExistence type="predicted"/>
<organism evidence="2 3">
    <name type="scientific">Streptomyces humicola</name>
    <dbReference type="NCBI Taxonomy" id="2953240"/>
    <lineage>
        <taxon>Bacteria</taxon>
        <taxon>Bacillati</taxon>
        <taxon>Actinomycetota</taxon>
        <taxon>Actinomycetes</taxon>
        <taxon>Kitasatosporales</taxon>
        <taxon>Streptomycetaceae</taxon>
        <taxon>Streptomyces</taxon>
    </lineage>
</organism>
<reference evidence="2" key="1">
    <citation type="submission" date="2022-06" db="EMBL/GenBank/DDBJ databases">
        <title>Draft genome sequence of Streptomyces sp. RB6PN25 isolated from peat swamp forest in Thailand.</title>
        <authorList>
            <person name="Duangmal K."/>
            <person name="Klaysubun C."/>
        </authorList>
    </citation>
    <scope>NUCLEOTIDE SEQUENCE</scope>
    <source>
        <strain evidence="2">RB6PN25</strain>
    </source>
</reference>
<dbReference type="Gene3D" id="3.40.50.1820">
    <property type="entry name" value="alpha/beta hydrolase"/>
    <property type="match status" value="1"/>
</dbReference>
<dbReference type="PANTHER" id="PTHR43798:SF33">
    <property type="entry name" value="HYDROLASE, PUTATIVE (AFU_ORTHOLOGUE AFUA_2G14860)-RELATED"/>
    <property type="match status" value="1"/>
</dbReference>
<name>A0ABT1Q440_9ACTN</name>
<evidence type="ECO:0000313" key="2">
    <source>
        <dbReference type="EMBL" id="MCQ4084688.1"/>
    </source>
</evidence>
<evidence type="ECO:0000313" key="3">
    <source>
        <dbReference type="Proteomes" id="UP001057702"/>
    </source>
</evidence>
<evidence type="ECO:0000259" key="1">
    <source>
        <dbReference type="Pfam" id="PF12697"/>
    </source>
</evidence>
<dbReference type="InterPro" id="IPR000073">
    <property type="entry name" value="AB_hydrolase_1"/>
</dbReference>
<dbReference type="Pfam" id="PF12697">
    <property type="entry name" value="Abhydrolase_6"/>
    <property type="match status" value="1"/>
</dbReference>
<dbReference type="EMBL" id="JANFNG010000040">
    <property type="protein sequence ID" value="MCQ4084688.1"/>
    <property type="molecule type" value="Genomic_DNA"/>
</dbReference>
<keyword evidence="2" id="KW-0378">Hydrolase</keyword>
<comment type="caution">
    <text evidence="2">The sequence shown here is derived from an EMBL/GenBank/DDBJ whole genome shotgun (WGS) entry which is preliminary data.</text>
</comment>
<dbReference type="PANTHER" id="PTHR43798">
    <property type="entry name" value="MONOACYLGLYCEROL LIPASE"/>
    <property type="match status" value="1"/>
</dbReference>
<dbReference type="InterPro" id="IPR050266">
    <property type="entry name" value="AB_hydrolase_sf"/>
</dbReference>
<dbReference type="InterPro" id="IPR029058">
    <property type="entry name" value="AB_hydrolase_fold"/>
</dbReference>
<dbReference type="RefSeq" id="WP_255923768.1">
    <property type="nucleotide sequence ID" value="NZ_JANFNG010000040.1"/>
</dbReference>
<gene>
    <name evidence="2" type="ORF">NGB36_29960</name>
</gene>
<accession>A0ABT1Q440</accession>
<dbReference type="GO" id="GO:0016787">
    <property type="term" value="F:hydrolase activity"/>
    <property type="evidence" value="ECO:0007669"/>
    <property type="project" value="UniProtKB-KW"/>
</dbReference>